<sequence length="109" mass="11770">MSDRSPFGHFTLVVPLSCILLFSGAQIPIGIAVARQRVQQEVLSSPSLPPAGLLATVNNAGGAQIKEIGKDNASPFNIIVLWCQRWTCALINDKLLGMESFRDVLSSVY</sequence>
<comment type="caution">
    <text evidence="1">The sequence shown here is derived from an EMBL/GenBank/DDBJ whole genome shotgun (WGS) entry which is preliminary data.</text>
</comment>
<reference evidence="1" key="1">
    <citation type="submission" date="2020-08" db="EMBL/GenBank/DDBJ databases">
        <title>Genome sequencing and assembly of the red palm weevil Rhynchophorus ferrugineus.</title>
        <authorList>
            <person name="Dias G.B."/>
            <person name="Bergman C.M."/>
            <person name="Manee M."/>
        </authorList>
    </citation>
    <scope>NUCLEOTIDE SEQUENCE</scope>
    <source>
        <strain evidence="1">AA-2017</strain>
        <tissue evidence="1">Whole larva</tissue>
    </source>
</reference>
<protein>
    <submittedName>
        <fullName evidence="1">Uncharacterized protein</fullName>
    </submittedName>
</protein>
<evidence type="ECO:0000313" key="1">
    <source>
        <dbReference type="EMBL" id="KAF7275162.1"/>
    </source>
</evidence>
<evidence type="ECO:0000313" key="2">
    <source>
        <dbReference type="Proteomes" id="UP000625711"/>
    </source>
</evidence>
<accession>A0A834I5Y9</accession>
<dbReference type="Proteomes" id="UP000625711">
    <property type="component" value="Unassembled WGS sequence"/>
</dbReference>
<keyword evidence="2" id="KW-1185">Reference proteome</keyword>
<proteinExistence type="predicted"/>
<dbReference type="AlphaFoldDB" id="A0A834I5Y9"/>
<gene>
    <name evidence="1" type="ORF">GWI33_012125</name>
</gene>
<organism evidence="1 2">
    <name type="scientific">Rhynchophorus ferrugineus</name>
    <name type="common">Red palm weevil</name>
    <name type="synonym">Curculio ferrugineus</name>
    <dbReference type="NCBI Taxonomy" id="354439"/>
    <lineage>
        <taxon>Eukaryota</taxon>
        <taxon>Metazoa</taxon>
        <taxon>Ecdysozoa</taxon>
        <taxon>Arthropoda</taxon>
        <taxon>Hexapoda</taxon>
        <taxon>Insecta</taxon>
        <taxon>Pterygota</taxon>
        <taxon>Neoptera</taxon>
        <taxon>Endopterygota</taxon>
        <taxon>Coleoptera</taxon>
        <taxon>Polyphaga</taxon>
        <taxon>Cucujiformia</taxon>
        <taxon>Curculionidae</taxon>
        <taxon>Dryophthorinae</taxon>
        <taxon>Rhynchophorus</taxon>
    </lineage>
</organism>
<dbReference type="EMBL" id="JAACXV010011172">
    <property type="protein sequence ID" value="KAF7275162.1"/>
    <property type="molecule type" value="Genomic_DNA"/>
</dbReference>
<name>A0A834I5Y9_RHYFE</name>